<accession>A0A1G8GJE8</accession>
<evidence type="ECO:0000313" key="3">
    <source>
        <dbReference type="Proteomes" id="UP000198854"/>
    </source>
</evidence>
<keyword evidence="1" id="KW-0812">Transmembrane</keyword>
<organism evidence="2 3">
    <name type="scientific">Vibrio xiamenensis</name>
    <dbReference type="NCBI Taxonomy" id="861298"/>
    <lineage>
        <taxon>Bacteria</taxon>
        <taxon>Pseudomonadati</taxon>
        <taxon>Pseudomonadota</taxon>
        <taxon>Gammaproteobacteria</taxon>
        <taxon>Vibrionales</taxon>
        <taxon>Vibrionaceae</taxon>
        <taxon>Vibrio</taxon>
    </lineage>
</organism>
<proteinExistence type="predicted"/>
<evidence type="ECO:0000313" key="2">
    <source>
        <dbReference type="EMBL" id="SDH94456.1"/>
    </source>
</evidence>
<gene>
    <name evidence="2" type="ORF">SAMN04488136_13813</name>
</gene>
<feature type="transmembrane region" description="Helical" evidence="1">
    <location>
        <begin position="64"/>
        <end position="83"/>
    </location>
</feature>
<feature type="transmembrane region" description="Helical" evidence="1">
    <location>
        <begin position="140"/>
        <end position="157"/>
    </location>
</feature>
<keyword evidence="1" id="KW-1133">Transmembrane helix</keyword>
<sequence>MKSSFRATFKPFQNSKPLQYSKLLIHILWNIILLISSAITLIILPITDYLNNLDQGLSSIYSSWNWSLIKTVSIISLFIYYYLTLKKLSVTNKSILRCIFIPLFYIGYFGLTWMTMHLILVVYYASADFYFLINSHIKDIIWNVSFIINLFIGYKIISLTPTYPDAGNT</sequence>
<name>A0A1G8GJE8_9VIBR</name>
<dbReference type="AlphaFoldDB" id="A0A1G8GJE8"/>
<feature type="transmembrane region" description="Helical" evidence="1">
    <location>
        <begin position="23"/>
        <end position="44"/>
    </location>
</feature>
<dbReference type="Proteomes" id="UP000198854">
    <property type="component" value="Unassembled WGS sequence"/>
</dbReference>
<reference evidence="2 3" key="1">
    <citation type="submission" date="2016-10" db="EMBL/GenBank/DDBJ databases">
        <authorList>
            <person name="de Groot N.N."/>
        </authorList>
    </citation>
    <scope>NUCLEOTIDE SEQUENCE [LARGE SCALE GENOMIC DNA]</scope>
    <source>
        <strain evidence="2 3">CGMCC 1.10228</strain>
    </source>
</reference>
<evidence type="ECO:0000256" key="1">
    <source>
        <dbReference type="SAM" id="Phobius"/>
    </source>
</evidence>
<dbReference type="STRING" id="861298.SAMN04488136_13813"/>
<keyword evidence="3" id="KW-1185">Reference proteome</keyword>
<protein>
    <submittedName>
        <fullName evidence="2">Uncharacterized protein</fullName>
    </submittedName>
</protein>
<dbReference type="EMBL" id="FNDD01000038">
    <property type="protein sequence ID" value="SDH94456.1"/>
    <property type="molecule type" value="Genomic_DNA"/>
</dbReference>
<keyword evidence="1" id="KW-0472">Membrane</keyword>